<organism evidence="2 3">
    <name type="scientific">Kribbella hippodromi</name>
    <dbReference type="NCBI Taxonomy" id="434347"/>
    <lineage>
        <taxon>Bacteria</taxon>
        <taxon>Bacillati</taxon>
        <taxon>Actinomycetota</taxon>
        <taxon>Actinomycetes</taxon>
        <taxon>Propionibacteriales</taxon>
        <taxon>Kribbellaceae</taxon>
        <taxon>Kribbella</taxon>
    </lineage>
</organism>
<reference evidence="2 3" key="1">
    <citation type="journal article" date="2019" name="Int. J. Syst. Evol. Microbiol.">
        <title>The Global Catalogue of Microorganisms (GCM) 10K type strain sequencing project: providing services to taxonomists for standard genome sequencing and annotation.</title>
        <authorList>
            <consortium name="The Broad Institute Genomics Platform"/>
            <consortium name="The Broad Institute Genome Sequencing Center for Infectious Disease"/>
            <person name="Wu L."/>
            <person name="Ma J."/>
        </authorList>
    </citation>
    <scope>NUCLEOTIDE SEQUENCE [LARGE SCALE GENOMIC DNA]</scope>
    <source>
        <strain evidence="2 3">JCM 15572</strain>
    </source>
</reference>
<dbReference type="Proteomes" id="UP001501705">
    <property type="component" value="Unassembled WGS sequence"/>
</dbReference>
<protein>
    <submittedName>
        <fullName evidence="2">Uncharacterized protein</fullName>
    </submittedName>
</protein>
<evidence type="ECO:0000256" key="1">
    <source>
        <dbReference type="SAM" id="MobiDB-lite"/>
    </source>
</evidence>
<comment type="caution">
    <text evidence="2">The sequence shown here is derived from an EMBL/GenBank/DDBJ whole genome shotgun (WGS) entry which is preliminary data.</text>
</comment>
<feature type="compositionally biased region" description="Pro residues" evidence="1">
    <location>
        <begin position="121"/>
        <end position="138"/>
    </location>
</feature>
<name>A0ABN2EL53_9ACTN</name>
<proteinExistence type="predicted"/>
<dbReference type="EMBL" id="BAAAPH010000045">
    <property type="protein sequence ID" value="GAA1608104.1"/>
    <property type="molecule type" value="Genomic_DNA"/>
</dbReference>
<evidence type="ECO:0000313" key="3">
    <source>
        <dbReference type="Proteomes" id="UP001501705"/>
    </source>
</evidence>
<evidence type="ECO:0000313" key="2">
    <source>
        <dbReference type="EMBL" id="GAA1608104.1"/>
    </source>
</evidence>
<feature type="region of interest" description="Disordered" evidence="1">
    <location>
        <begin position="111"/>
        <end position="162"/>
    </location>
</feature>
<keyword evidence="3" id="KW-1185">Reference proteome</keyword>
<sequence length="162" mass="17078">MVQVTPQQLRDFAAMLKPADFTAVCDALPGFNLQGGMPDSSKPNGLLQQWAPQLAGFGHDLARGIDAFGTVSRNAADRFDATDRGAAGRFEVNDRDARDIIATELNPVRVRDWTDGDGLPPVAPPPAPPSVSNPPMPKPDPHVRILAPGEFGTSGGSTLPTA</sequence>
<accession>A0ABN2EL53</accession>
<gene>
    <name evidence="2" type="ORF">GCM10009804_74990</name>
</gene>
<dbReference type="RefSeq" id="WP_344241638.1">
    <property type="nucleotide sequence ID" value="NZ_BAAAPH010000045.1"/>
</dbReference>